<feature type="compositionally biased region" description="Polar residues" evidence="1">
    <location>
        <begin position="313"/>
        <end position="326"/>
    </location>
</feature>
<evidence type="ECO:0000256" key="1">
    <source>
        <dbReference type="SAM" id="MobiDB-lite"/>
    </source>
</evidence>
<dbReference type="Proteomes" id="UP001338125">
    <property type="component" value="Unassembled WGS sequence"/>
</dbReference>
<name>A0ABR0S963_9HYPO</name>
<dbReference type="EMBL" id="JAVFKD010000015">
    <property type="protein sequence ID" value="KAK5988709.1"/>
    <property type="molecule type" value="Genomic_DNA"/>
</dbReference>
<organism evidence="2 3">
    <name type="scientific">Cladobotryum mycophilum</name>
    <dbReference type="NCBI Taxonomy" id="491253"/>
    <lineage>
        <taxon>Eukaryota</taxon>
        <taxon>Fungi</taxon>
        <taxon>Dikarya</taxon>
        <taxon>Ascomycota</taxon>
        <taxon>Pezizomycotina</taxon>
        <taxon>Sordariomycetes</taxon>
        <taxon>Hypocreomycetidae</taxon>
        <taxon>Hypocreales</taxon>
        <taxon>Hypocreaceae</taxon>
        <taxon>Cladobotryum</taxon>
    </lineage>
</organism>
<evidence type="ECO:0000313" key="2">
    <source>
        <dbReference type="EMBL" id="KAK5988709.1"/>
    </source>
</evidence>
<accession>A0ABR0S963</accession>
<feature type="region of interest" description="Disordered" evidence="1">
    <location>
        <begin position="172"/>
        <end position="228"/>
    </location>
</feature>
<feature type="region of interest" description="Disordered" evidence="1">
    <location>
        <begin position="340"/>
        <end position="390"/>
    </location>
</feature>
<feature type="region of interest" description="Disordered" evidence="1">
    <location>
        <begin position="105"/>
        <end position="158"/>
    </location>
</feature>
<feature type="compositionally biased region" description="Basic residues" evidence="1">
    <location>
        <begin position="144"/>
        <end position="154"/>
    </location>
</feature>
<sequence>MVTELGALEVNAIRALILQWLQVSKGIILDARPGYVRVGAARHAGEDVSSPANRVLAAGRDFGSCSILRRVVSKIPTPFVRPITFPISTFNTFLYAAQHQMHASHMPASSPLKEKGRHSNPFMSPNTSSHRSSARASTGSRSLSPKKPRSKQPLHIRMDLTEMQMDRITDAFTNKVNNSPVSNRQKADVTPSRSTPLTGSETFSRSGKGQRRANNSMDLHHGRSPTFSELMPRHKVDSIGLAERRRREPPVPIHVTPSRTVARTPRRPLMEAVPDLISPLSAEKLTVTMGGYDTEPSMYSPEEYETSRRGHSSQESPSPNVGSNINDEVLKMYTDWVRIRSPDTSTEPKTPKKEQRSQLPHHSTTTFQDVPQYDDYLPPSPLPRPPPPLAAPRMVAPRKTDTPMFSPLPLYFRGQDFPTVKKGEKTMIGQNGWLERTRSPDKQKQTPQKKPGILDSIKKMAKDMSEQYHPSRRAQPTTKEATNAQVFISLDTREQSLLYCELEFHITTALNDYITAELDKGHLVPDNLKKVSDWWYQQGRPKVIGFRYDLETQLELVNLHLDDFSFHGRRQGNPAEIAGLLHAMKINARAMRIRTFCQPDSVIAKQLVDAQSLFNLINVTNAQQIALAEVAQFFKVIIERERDYRDRRVRGSRKSMLTAME</sequence>
<feature type="compositionally biased region" description="Polar residues" evidence="1">
    <location>
        <begin position="357"/>
        <end position="369"/>
    </location>
</feature>
<feature type="compositionally biased region" description="Polar residues" evidence="1">
    <location>
        <begin position="172"/>
        <end position="184"/>
    </location>
</feature>
<gene>
    <name evidence="2" type="ORF">PT974_10197</name>
</gene>
<feature type="region of interest" description="Disordered" evidence="1">
    <location>
        <begin position="291"/>
        <end position="326"/>
    </location>
</feature>
<feature type="compositionally biased region" description="Low complexity" evidence="1">
    <location>
        <begin position="127"/>
        <end position="143"/>
    </location>
</feature>
<evidence type="ECO:0000313" key="3">
    <source>
        <dbReference type="Proteomes" id="UP001338125"/>
    </source>
</evidence>
<proteinExistence type="predicted"/>
<comment type="caution">
    <text evidence="2">The sequence shown here is derived from an EMBL/GenBank/DDBJ whole genome shotgun (WGS) entry which is preliminary data.</text>
</comment>
<feature type="compositionally biased region" description="Pro residues" evidence="1">
    <location>
        <begin position="378"/>
        <end position="390"/>
    </location>
</feature>
<protein>
    <submittedName>
        <fullName evidence="2">Uncharacterized protein</fullName>
    </submittedName>
</protein>
<feature type="compositionally biased region" description="Polar residues" evidence="1">
    <location>
        <begin position="191"/>
        <end position="217"/>
    </location>
</feature>
<reference evidence="2 3" key="1">
    <citation type="submission" date="2024-01" db="EMBL/GenBank/DDBJ databases">
        <title>Complete genome of Cladobotryum mycophilum ATHUM6906.</title>
        <authorList>
            <person name="Christinaki A.C."/>
            <person name="Myridakis A.I."/>
            <person name="Kouvelis V.N."/>
        </authorList>
    </citation>
    <scope>NUCLEOTIDE SEQUENCE [LARGE SCALE GENOMIC DNA]</scope>
    <source>
        <strain evidence="2 3">ATHUM6906</strain>
    </source>
</reference>
<keyword evidence="3" id="KW-1185">Reference proteome</keyword>